<evidence type="ECO:0000313" key="1">
    <source>
        <dbReference type="EMBL" id="HAG3255490.1"/>
    </source>
</evidence>
<dbReference type="AlphaFoldDB" id="A0A761P6F4"/>
<accession>A0A761P6F4</accession>
<name>A0A761P6F4_SALER</name>
<comment type="caution">
    <text evidence="1">The sequence shown here is derived from an EMBL/GenBank/DDBJ whole genome shotgun (WGS) entry which is preliminary data.</text>
</comment>
<dbReference type="EMBL" id="DAAXZP010000038">
    <property type="protein sequence ID" value="HAG3255490.1"/>
    <property type="molecule type" value="Genomic_DNA"/>
</dbReference>
<organism evidence="1">
    <name type="scientific">Salmonella enterica</name>
    <name type="common">Salmonella choleraesuis</name>
    <dbReference type="NCBI Taxonomy" id="28901"/>
    <lineage>
        <taxon>Bacteria</taxon>
        <taxon>Pseudomonadati</taxon>
        <taxon>Pseudomonadota</taxon>
        <taxon>Gammaproteobacteria</taxon>
        <taxon>Enterobacterales</taxon>
        <taxon>Enterobacteriaceae</taxon>
        <taxon>Salmonella</taxon>
    </lineage>
</organism>
<sequence>MTTITKEWLQQTIAEFENTRDDIPFGLDDDDAKILIVLKRALASLDAEPVRYLNKFSGTCVTLEQQPNAADDVAVYIPLHAAPPAPVVPEECPAELPYAQVKAVADLFALCWQSGEVVTYTPDPEKATIWLNNYSGTCVQEYVKLERLQEALAGNSPAIPDGYALVPVEPTDEMIAAAMECDDVVFDSKDPTAFCVQFREIYCAMVTAAPKPEVNSEYN</sequence>
<protein>
    <recommendedName>
        <fullName evidence="2">Eaa protein</fullName>
    </recommendedName>
</protein>
<gene>
    <name evidence="1" type="ORF">G8X54_004833</name>
</gene>
<reference evidence="1" key="2">
    <citation type="submission" date="2020-02" db="EMBL/GenBank/DDBJ databases">
        <authorList>
            <consortium name="NCBI Pathogen Detection Project"/>
        </authorList>
    </citation>
    <scope>NUCLEOTIDE SEQUENCE</scope>
    <source>
        <strain evidence="1">MA.CK_97/00006015</strain>
    </source>
</reference>
<evidence type="ECO:0008006" key="2">
    <source>
        <dbReference type="Google" id="ProtNLM"/>
    </source>
</evidence>
<reference evidence="1" key="1">
    <citation type="journal article" date="2018" name="Genome Biol.">
        <title>SKESA: strategic k-mer extension for scrupulous assemblies.</title>
        <authorList>
            <person name="Souvorov A."/>
            <person name="Agarwala R."/>
            <person name="Lipman D.J."/>
        </authorList>
    </citation>
    <scope>NUCLEOTIDE SEQUENCE</scope>
    <source>
        <strain evidence="1">MA.CK_97/00006015</strain>
    </source>
</reference>
<proteinExistence type="predicted"/>